<organism evidence="2 3">
    <name type="scientific">Caldibacillus thermoamylovorans</name>
    <dbReference type="NCBI Taxonomy" id="35841"/>
    <lineage>
        <taxon>Bacteria</taxon>
        <taxon>Bacillati</taxon>
        <taxon>Bacillota</taxon>
        <taxon>Bacilli</taxon>
        <taxon>Bacillales</taxon>
        <taxon>Bacillaceae</taxon>
        <taxon>Caldibacillus</taxon>
    </lineage>
</organism>
<feature type="transmembrane region" description="Helical" evidence="1">
    <location>
        <begin position="73"/>
        <end position="92"/>
    </location>
</feature>
<proteinExistence type="predicted"/>
<dbReference type="EMBL" id="CCRF01000081">
    <property type="protein sequence ID" value="CEE02649.1"/>
    <property type="molecule type" value="Genomic_DNA"/>
</dbReference>
<protein>
    <submittedName>
        <fullName evidence="2">Putative membrane protein</fullName>
    </submittedName>
</protein>
<keyword evidence="3" id="KW-1185">Reference proteome</keyword>
<feature type="transmembrane region" description="Helical" evidence="1">
    <location>
        <begin position="104"/>
        <end position="126"/>
    </location>
</feature>
<gene>
    <name evidence="2" type="ORF">BT1A1_2858</name>
</gene>
<reference evidence="2 3" key="1">
    <citation type="submission" date="2014-07" db="EMBL/GenBank/DDBJ databases">
        <authorList>
            <person name="Wibberg Daniel"/>
        </authorList>
    </citation>
    <scope>NUCLEOTIDE SEQUENCE [LARGE SCALE GENOMIC DNA]</scope>
</reference>
<keyword evidence="1" id="KW-0472">Membrane</keyword>
<evidence type="ECO:0000313" key="3">
    <source>
        <dbReference type="Proteomes" id="UP000040576"/>
    </source>
</evidence>
<dbReference type="RefSeq" id="WP_034772348.1">
    <property type="nucleotide sequence ID" value="NZ_CCRF01000081.1"/>
</dbReference>
<keyword evidence="1" id="KW-1133">Transmembrane helix</keyword>
<evidence type="ECO:0000313" key="2">
    <source>
        <dbReference type="EMBL" id="CEE02649.1"/>
    </source>
</evidence>
<evidence type="ECO:0000256" key="1">
    <source>
        <dbReference type="SAM" id="Phobius"/>
    </source>
</evidence>
<accession>A0A090KV95</accession>
<dbReference type="Proteomes" id="UP000040576">
    <property type="component" value="Unassembled WGS sequence"/>
</dbReference>
<feature type="transmembrane region" description="Helical" evidence="1">
    <location>
        <begin position="6"/>
        <end position="25"/>
    </location>
</feature>
<sequence>MFGHFGFSYVGFIYLLMLFIPNILWTKFKPVNYQNIVSNENKILLWLERVGQVAVSCVVLIFNDFNLKPFSHWSLWLIISFILMIIYGVFWIRYFKSKHTLKDFYGSLFGIPVPGALLPVLAFLLLGIYWKVIWLIISIIILGIGHIGIQWQHLKECEIENL</sequence>
<name>A0A090KV95_9BACI</name>
<keyword evidence="1" id="KW-0812">Transmembrane</keyword>
<feature type="transmembrane region" description="Helical" evidence="1">
    <location>
        <begin position="132"/>
        <end position="149"/>
    </location>
</feature>
<dbReference type="AlphaFoldDB" id="A0A090KV95"/>